<evidence type="ECO:0000313" key="5">
    <source>
        <dbReference type="EMBL" id="CAB4627176.1"/>
    </source>
</evidence>
<dbReference type="GO" id="GO:0006302">
    <property type="term" value="P:double-strand break repair"/>
    <property type="evidence" value="ECO:0007669"/>
    <property type="project" value="TreeGrafter"/>
</dbReference>
<reference evidence="5" key="1">
    <citation type="submission" date="2020-05" db="EMBL/GenBank/DDBJ databases">
        <authorList>
            <person name="Chiriac C."/>
            <person name="Salcher M."/>
            <person name="Ghai R."/>
            <person name="Kavagutti S V."/>
        </authorList>
    </citation>
    <scope>NUCLEOTIDE SEQUENCE</scope>
</reference>
<keyword evidence="3" id="KW-0238">DNA-binding</keyword>
<dbReference type="PANTHER" id="PTHR30580">
    <property type="entry name" value="PRIMOSOMAL PROTEIN N"/>
    <property type="match status" value="1"/>
</dbReference>
<dbReference type="GO" id="GO:0006310">
    <property type="term" value="P:DNA recombination"/>
    <property type="evidence" value="ECO:0007669"/>
    <property type="project" value="TreeGrafter"/>
</dbReference>
<dbReference type="InterPro" id="IPR041222">
    <property type="entry name" value="PriA_3primeBD"/>
</dbReference>
<dbReference type="EMBL" id="CAEZVS010000001">
    <property type="protein sequence ID" value="CAB4627176.1"/>
    <property type="molecule type" value="Genomic_DNA"/>
</dbReference>
<dbReference type="PANTHER" id="PTHR30580:SF0">
    <property type="entry name" value="PRIMOSOMAL PROTEIN N"/>
    <property type="match status" value="1"/>
</dbReference>
<dbReference type="GO" id="GO:0006270">
    <property type="term" value="P:DNA replication initiation"/>
    <property type="evidence" value="ECO:0007669"/>
    <property type="project" value="TreeGrafter"/>
</dbReference>
<dbReference type="GO" id="GO:0043138">
    <property type="term" value="F:3'-5' DNA helicase activity"/>
    <property type="evidence" value="ECO:0007669"/>
    <property type="project" value="TreeGrafter"/>
</dbReference>
<dbReference type="InterPro" id="IPR042115">
    <property type="entry name" value="PriA_3primeBD_sf"/>
</dbReference>
<dbReference type="Gene3D" id="3.40.50.300">
    <property type="entry name" value="P-loop containing nucleotide triphosphate hydrolases"/>
    <property type="match status" value="1"/>
</dbReference>
<name>A0A6J6IRR0_9ZZZZ</name>
<dbReference type="GO" id="GO:0005524">
    <property type="term" value="F:ATP binding"/>
    <property type="evidence" value="ECO:0007669"/>
    <property type="project" value="UniProtKB-KW"/>
</dbReference>
<sequence>MPKIAKLAIQSNLPQLDRLFDYLVPESLQDIATIGSRVRVMFGRSKKPLDAFIVDFPVDSEFKGRLSEVLEVVGNAQTLQPSIFHLCQQLADRSSCTLGELLKLAIPAHMPRAFEARGKSLLSSKPKEHIDSKNGHEYLEQLVASGSKSFVQAEPREVETGWNDVRTNAPGWVKLFVELASVNLSQGKSTIILVPDYREHQQVADALIQLGLGEYVANFSQEQPKSKQYEAFLTALDKNPSIVVGSRSAAFAPAHNLGSILIFDEADRSYADQAAPYLHSRDVVLVRQGIEQCSLVFVSHSVSCDIKRLLDSKFLVDRTRAFAAPRISNSEPGLRVDSHAYSAIKAGLEIGPVLVQVSSLGDSTAIYCKSCEEPARCKDCKGPLWVDSSGTKKCRWCNAFQLDYRCVCGGTEVSLGRAGATRTAAELGRAFPSARVVESTGDARTVKIPRGKTLVVATAGAEPYVEGGYSAVVLLDANIALSRQNLRAQEEAVRVWSNAVAKASSKAQCVLVGVSGELSQLFCLWNHEKIAENEYRSRKELMLPPALRLGSITAEFELLNELSELLSSQDGVIRIGPAPLETTASNSLWRLIFKYPYSIGVDLAKTLKAEVARVGAGRTRTASSGRSARAITVRMNDPEVI</sequence>
<evidence type="ECO:0000259" key="4">
    <source>
        <dbReference type="Pfam" id="PF17764"/>
    </source>
</evidence>
<accession>A0A6J6IRR0</accession>
<dbReference type="GO" id="GO:0003677">
    <property type="term" value="F:DNA binding"/>
    <property type="evidence" value="ECO:0007669"/>
    <property type="project" value="UniProtKB-KW"/>
</dbReference>
<evidence type="ECO:0000256" key="1">
    <source>
        <dbReference type="ARBA" id="ARBA00022741"/>
    </source>
</evidence>
<evidence type="ECO:0000256" key="3">
    <source>
        <dbReference type="ARBA" id="ARBA00023125"/>
    </source>
</evidence>
<organism evidence="5">
    <name type="scientific">freshwater metagenome</name>
    <dbReference type="NCBI Taxonomy" id="449393"/>
    <lineage>
        <taxon>unclassified sequences</taxon>
        <taxon>metagenomes</taxon>
        <taxon>ecological metagenomes</taxon>
    </lineage>
</organism>
<dbReference type="Gene3D" id="3.40.1440.60">
    <property type="entry name" value="PriA, 3(prime) DNA-binding domain"/>
    <property type="match status" value="1"/>
</dbReference>
<dbReference type="InterPro" id="IPR027417">
    <property type="entry name" value="P-loop_NTPase"/>
</dbReference>
<feature type="domain" description="Primosomal protein N' 3' DNA-binding" evidence="4">
    <location>
        <begin position="12"/>
        <end position="107"/>
    </location>
</feature>
<protein>
    <submittedName>
        <fullName evidence="5">Unannotated protein</fullName>
    </submittedName>
</protein>
<dbReference type="Pfam" id="PF17764">
    <property type="entry name" value="PriA_3primeBD"/>
    <property type="match status" value="1"/>
</dbReference>
<evidence type="ECO:0000256" key="2">
    <source>
        <dbReference type="ARBA" id="ARBA00022840"/>
    </source>
</evidence>
<gene>
    <name evidence="5" type="ORF">UFOPK2106_00010</name>
</gene>
<dbReference type="AlphaFoldDB" id="A0A6J6IRR0"/>
<proteinExistence type="predicted"/>
<dbReference type="SUPFAM" id="SSF52540">
    <property type="entry name" value="P-loop containing nucleoside triphosphate hydrolases"/>
    <property type="match status" value="1"/>
</dbReference>
<keyword evidence="1" id="KW-0547">Nucleotide-binding</keyword>
<keyword evidence="2" id="KW-0067">ATP-binding</keyword>